<dbReference type="Gene3D" id="1.25.10.10">
    <property type="entry name" value="Leucine-rich Repeat Variant"/>
    <property type="match status" value="2"/>
</dbReference>
<dbReference type="GO" id="GO:0016491">
    <property type="term" value="F:oxidoreductase activity"/>
    <property type="evidence" value="ECO:0007669"/>
    <property type="project" value="TreeGrafter"/>
</dbReference>
<evidence type="ECO:0000313" key="2">
    <source>
        <dbReference type="Proteomes" id="UP000712713"/>
    </source>
</evidence>
<dbReference type="InterPro" id="IPR011989">
    <property type="entry name" value="ARM-like"/>
</dbReference>
<organism evidence="1 2">
    <name type="scientific">Tessaracoccus flavescens</name>
    <dbReference type="NCBI Taxonomy" id="399497"/>
    <lineage>
        <taxon>Bacteria</taxon>
        <taxon>Bacillati</taxon>
        <taxon>Actinomycetota</taxon>
        <taxon>Actinomycetes</taxon>
        <taxon>Propionibacteriales</taxon>
        <taxon>Propionibacteriaceae</taxon>
        <taxon>Tessaracoccus</taxon>
    </lineage>
</organism>
<dbReference type="SUPFAM" id="SSF48371">
    <property type="entry name" value="ARM repeat"/>
    <property type="match status" value="1"/>
</dbReference>
<sequence length="259" mass="27178">MNTQNIENLFRILSVHDDDGTSRRHAALTLGSTRGEGIAERLVEAIAAEPDAHVREDLTWAIVQHAEAAEPHLLDMLTSDDHNRRFTAAHVLSKVGNPDHFEHVAPLVADEQKDVALKAYRAAANTGGSRAVDVLAARLGDGDDWQRDALSTAMSTLGADAVPALVQALSDGDAGVREHAAEALGHMGGPEADGAAEALEKSATDSEAAVRLMAVSALGQLGFVADEPLRRLSSSEDTTVAAVAKRFVAEREAADSAAG</sequence>
<accession>A0A921EN77</accession>
<comment type="caution">
    <text evidence="1">The sequence shown here is derived from an EMBL/GenBank/DDBJ whole genome shotgun (WGS) entry which is preliminary data.</text>
</comment>
<dbReference type="Proteomes" id="UP000712713">
    <property type="component" value="Unassembled WGS sequence"/>
</dbReference>
<dbReference type="Pfam" id="PF13646">
    <property type="entry name" value="HEAT_2"/>
    <property type="match status" value="2"/>
</dbReference>
<dbReference type="AlphaFoldDB" id="A0A921EN77"/>
<name>A0A921EN77_9ACTN</name>
<proteinExistence type="predicted"/>
<dbReference type="PANTHER" id="PTHR12697:SF5">
    <property type="entry name" value="DEOXYHYPUSINE HYDROXYLASE"/>
    <property type="match status" value="1"/>
</dbReference>
<dbReference type="InterPro" id="IPR004155">
    <property type="entry name" value="PBS_lyase_HEAT"/>
</dbReference>
<dbReference type="SMART" id="SM00567">
    <property type="entry name" value="EZ_HEAT"/>
    <property type="match status" value="6"/>
</dbReference>
<gene>
    <name evidence="1" type="ORF">K8V15_04875</name>
</gene>
<dbReference type="InterPro" id="IPR016024">
    <property type="entry name" value="ARM-type_fold"/>
</dbReference>
<dbReference type="PANTHER" id="PTHR12697">
    <property type="entry name" value="PBS LYASE HEAT-LIKE PROTEIN"/>
    <property type="match status" value="1"/>
</dbReference>
<reference evidence="1" key="1">
    <citation type="journal article" date="2021" name="PeerJ">
        <title>Extensive microbial diversity within the chicken gut microbiome revealed by metagenomics and culture.</title>
        <authorList>
            <person name="Gilroy R."/>
            <person name="Ravi A."/>
            <person name="Getino M."/>
            <person name="Pursley I."/>
            <person name="Horton D.L."/>
            <person name="Alikhan N.F."/>
            <person name="Baker D."/>
            <person name="Gharbi K."/>
            <person name="Hall N."/>
            <person name="Watson M."/>
            <person name="Adriaenssens E.M."/>
            <person name="Foster-Nyarko E."/>
            <person name="Jarju S."/>
            <person name="Secka A."/>
            <person name="Antonio M."/>
            <person name="Oren A."/>
            <person name="Chaudhuri R.R."/>
            <person name="La Ragione R."/>
            <person name="Hildebrand F."/>
            <person name="Pallen M.J."/>
        </authorList>
    </citation>
    <scope>NUCLEOTIDE SEQUENCE</scope>
    <source>
        <strain evidence="1">ChiGjej3B3-7470</strain>
    </source>
</reference>
<evidence type="ECO:0000313" key="1">
    <source>
        <dbReference type="EMBL" id="HJE51299.1"/>
    </source>
</evidence>
<reference evidence="1" key="2">
    <citation type="submission" date="2021-09" db="EMBL/GenBank/DDBJ databases">
        <authorList>
            <person name="Gilroy R."/>
        </authorList>
    </citation>
    <scope>NUCLEOTIDE SEQUENCE</scope>
    <source>
        <strain evidence="1">ChiGjej3B3-7470</strain>
    </source>
</reference>
<protein>
    <submittedName>
        <fullName evidence="1">HEAT repeat domain-containing protein</fullName>
    </submittedName>
</protein>
<dbReference type="EMBL" id="DYZF01000120">
    <property type="protein sequence ID" value="HJE51299.1"/>
    <property type="molecule type" value="Genomic_DNA"/>
</dbReference>